<evidence type="ECO:0008006" key="4">
    <source>
        <dbReference type="Google" id="ProtNLM"/>
    </source>
</evidence>
<comment type="caution">
    <text evidence="2">The sequence shown here is derived from an EMBL/GenBank/DDBJ whole genome shotgun (WGS) entry which is preliminary data.</text>
</comment>
<sequence length="300" mass="30933">MRTAIRAAAALLVAVAAGAFVAPAAAQAAPARTGDAQCEVVPVVDGADTFTSPASVASGVRTFQVTTADPTGIVLGLFRLDEGVDIDDFVGLLRVAFAGQGQERVEAGIAVDAQSTLLGGVAAIVGRPATFTQTLVPGTYYLINYRDILANPNGAVGFRPLTATTHWAPCAPPVPRATVSMIDTPDGPRYLAPTTMQQGAPILVANLSGRIQEAVIRPVGPNVTAAEIAQFFQAVDNGQPPPSLPFVGLLPQGMPVIDSPLAAIIQPNLAPGRYALLSFLLDDQGVRYAAQGTVVVFDVN</sequence>
<dbReference type="EMBL" id="BONC01000022">
    <property type="protein sequence ID" value="GIF57323.1"/>
    <property type="molecule type" value="Genomic_DNA"/>
</dbReference>
<evidence type="ECO:0000313" key="2">
    <source>
        <dbReference type="EMBL" id="GIF57323.1"/>
    </source>
</evidence>
<feature type="signal peptide" evidence="1">
    <location>
        <begin position="1"/>
        <end position="28"/>
    </location>
</feature>
<name>A0ABQ4C3G2_9ACTN</name>
<dbReference type="Proteomes" id="UP000624325">
    <property type="component" value="Unassembled WGS sequence"/>
</dbReference>
<keyword evidence="3" id="KW-1185">Reference proteome</keyword>
<keyword evidence="1" id="KW-0732">Signal</keyword>
<feature type="chain" id="PRO_5047051415" description="CHRD domain-containing protein" evidence="1">
    <location>
        <begin position="29"/>
        <end position="300"/>
    </location>
</feature>
<proteinExistence type="predicted"/>
<reference evidence="2 3" key="1">
    <citation type="submission" date="2021-01" db="EMBL/GenBank/DDBJ databases">
        <title>Whole genome shotgun sequence of Asanoa iriomotensis NBRC 100142.</title>
        <authorList>
            <person name="Komaki H."/>
            <person name="Tamura T."/>
        </authorList>
    </citation>
    <scope>NUCLEOTIDE SEQUENCE [LARGE SCALE GENOMIC DNA]</scope>
    <source>
        <strain evidence="2 3">NBRC 100142</strain>
    </source>
</reference>
<dbReference type="RefSeq" id="WP_203703457.1">
    <property type="nucleotide sequence ID" value="NZ_BAAALU010000016.1"/>
</dbReference>
<accession>A0ABQ4C3G2</accession>
<evidence type="ECO:0000313" key="3">
    <source>
        <dbReference type="Proteomes" id="UP000624325"/>
    </source>
</evidence>
<organism evidence="2 3">
    <name type="scientific">Asanoa iriomotensis</name>
    <dbReference type="NCBI Taxonomy" id="234613"/>
    <lineage>
        <taxon>Bacteria</taxon>
        <taxon>Bacillati</taxon>
        <taxon>Actinomycetota</taxon>
        <taxon>Actinomycetes</taxon>
        <taxon>Micromonosporales</taxon>
        <taxon>Micromonosporaceae</taxon>
        <taxon>Asanoa</taxon>
    </lineage>
</organism>
<evidence type="ECO:0000256" key="1">
    <source>
        <dbReference type="SAM" id="SignalP"/>
    </source>
</evidence>
<protein>
    <recommendedName>
        <fullName evidence="4">CHRD domain-containing protein</fullName>
    </recommendedName>
</protein>
<gene>
    <name evidence="2" type="ORF">Air01nite_34180</name>
</gene>